<dbReference type="RefSeq" id="WP_094855235.1">
    <property type="nucleotide sequence ID" value="NZ_NEVM01000005.1"/>
</dbReference>
<dbReference type="Gene3D" id="3.90.226.10">
    <property type="entry name" value="2-enoyl-CoA Hydratase, Chain A, domain 1"/>
    <property type="match status" value="1"/>
</dbReference>
<dbReference type="AlphaFoldDB" id="A0A261S1I5"/>
<evidence type="ECO:0000313" key="1">
    <source>
        <dbReference type="EMBL" id="OZI30812.1"/>
    </source>
</evidence>
<reference evidence="2" key="1">
    <citation type="submission" date="2017-05" db="EMBL/GenBank/DDBJ databases">
        <title>Complete and WGS of Bordetella genogroups.</title>
        <authorList>
            <person name="Spilker T."/>
            <person name="Lipuma J."/>
        </authorList>
    </citation>
    <scope>NUCLEOTIDE SEQUENCE [LARGE SCALE GENOMIC DNA]</scope>
    <source>
        <strain evidence="2">AU16122</strain>
    </source>
</reference>
<name>A0A261S1I5_9BORD</name>
<dbReference type="Proteomes" id="UP000216020">
    <property type="component" value="Unassembled WGS sequence"/>
</dbReference>
<organism evidence="1 2">
    <name type="scientific">Bordetella genomosp. 10</name>
    <dbReference type="NCBI Taxonomy" id="1416804"/>
    <lineage>
        <taxon>Bacteria</taxon>
        <taxon>Pseudomonadati</taxon>
        <taxon>Pseudomonadota</taxon>
        <taxon>Betaproteobacteria</taxon>
        <taxon>Burkholderiales</taxon>
        <taxon>Alcaligenaceae</taxon>
        <taxon>Bordetella</taxon>
    </lineage>
</organism>
<dbReference type="OrthoDB" id="8558460at2"/>
<gene>
    <name evidence="1" type="ORF">CAL29_22805</name>
</gene>
<protein>
    <submittedName>
        <fullName evidence="1">Biotin-independent malonate decarboxylase subunit gamma</fullName>
    </submittedName>
</protein>
<keyword evidence="2" id="KW-1185">Reference proteome</keyword>
<proteinExistence type="predicted"/>
<accession>A0A261S1I5</accession>
<dbReference type="Pfam" id="PF06833">
    <property type="entry name" value="MdcE"/>
    <property type="match status" value="1"/>
</dbReference>
<dbReference type="EMBL" id="NEVM01000005">
    <property type="protein sequence ID" value="OZI30812.1"/>
    <property type="molecule type" value="Genomic_DNA"/>
</dbReference>
<sequence>MALADILKSIFPEGHTLKENGGLVFGEGKRLQGSAVHILGVVHDTPLGIEDTAALAARVLEIARETGDAPILFVIDSNSQRMSRHDELLGLSEYLSHLAKALRLAEVHGHRSIGLLYGHTAAGAFIATALAAGVLIGLPGANPEVMDLPSVSRVTKLSIDVLKEKAKTNPVFAPGLDYLALTGAVHRIWDPAQPLAPQFESVLAEPVSDVDVRPQAGLERGGRPQARHIVDQVLAEAGRHA</sequence>
<comment type="caution">
    <text evidence="1">The sequence shown here is derived from an EMBL/GenBank/DDBJ whole genome shotgun (WGS) entry which is preliminary data.</text>
</comment>
<evidence type="ECO:0000313" key="2">
    <source>
        <dbReference type="Proteomes" id="UP000216020"/>
    </source>
</evidence>
<dbReference type="SUPFAM" id="SSF52096">
    <property type="entry name" value="ClpP/crotonase"/>
    <property type="match status" value="1"/>
</dbReference>
<dbReference type="InterPro" id="IPR029045">
    <property type="entry name" value="ClpP/crotonase-like_dom_sf"/>
</dbReference>